<name>A0A0A2WEJ1_9GAMM</name>
<keyword evidence="3" id="KW-1185">Reference proteome</keyword>
<evidence type="ECO:0000313" key="3">
    <source>
        <dbReference type="Proteomes" id="UP000030518"/>
    </source>
</evidence>
<comment type="caution">
    <text evidence="2">The sequence shown here is derived from an EMBL/GenBank/DDBJ whole genome shotgun (WGS) entry which is preliminary data.</text>
</comment>
<proteinExistence type="predicted"/>
<sequence>MRGMKLALNGGLVVALALACGAATAKNIECDVDSDYDLNVTDKSVVLTRQTGTPKAIVMRNGRMFVDDKWVSLSKDDSKRIADYEQHIRATLPLAAQIGRDAADIAFTALGEVATGLSSRPEETRAALARSRADVDKRLERAVTANRFNGNELGRSIENAISEVLPLVIGDIVGGAISAAFSGDEARIERMNNLDKEIERRVEPRAKQLEMRAENLCRRMEALDAIDNALVYRLPDGRRLDLIDAKVKVRDDYR</sequence>
<evidence type="ECO:0000313" key="2">
    <source>
        <dbReference type="EMBL" id="KGQ18148.1"/>
    </source>
</evidence>
<dbReference type="AlphaFoldDB" id="A0A0A2WEJ1"/>
<dbReference type="Pfam" id="PF11101">
    <property type="entry name" value="DUF2884"/>
    <property type="match status" value="1"/>
</dbReference>
<reference evidence="2 3" key="1">
    <citation type="submission" date="2014-09" db="EMBL/GenBank/DDBJ databases">
        <title>Genome sequences of Lysobacter dokdonensis DS-58.</title>
        <authorList>
            <person name="Kim J.F."/>
            <person name="Kwak M.-J."/>
        </authorList>
    </citation>
    <scope>NUCLEOTIDE SEQUENCE [LARGE SCALE GENOMIC DNA]</scope>
    <source>
        <strain evidence="2 3">DS-58</strain>
    </source>
</reference>
<dbReference type="eggNOG" id="ENOG502Z7W2">
    <property type="taxonomic scope" value="Bacteria"/>
</dbReference>
<dbReference type="STRING" id="1300345.LF41_1502"/>
<gene>
    <name evidence="2" type="ORF">LF41_1502</name>
</gene>
<organism evidence="2 3">
    <name type="scientific">Lysobacter dokdonensis DS-58</name>
    <dbReference type="NCBI Taxonomy" id="1300345"/>
    <lineage>
        <taxon>Bacteria</taxon>
        <taxon>Pseudomonadati</taxon>
        <taxon>Pseudomonadota</taxon>
        <taxon>Gammaproteobacteria</taxon>
        <taxon>Lysobacterales</taxon>
        <taxon>Lysobacteraceae</taxon>
        <taxon>Noviluteimonas</taxon>
    </lineage>
</organism>
<dbReference type="PROSITE" id="PS51257">
    <property type="entry name" value="PROKAR_LIPOPROTEIN"/>
    <property type="match status" value="1"/>
</dbReference>
<accession>A0A0A2WEJ1</accession>
<feature type="signal peptide" evidence="1">
    <location>
        <begin position="1"/>
        <end position="25"/>
    </location>
</feature>
<dbReference type="EMBL" id="JRKJ01000021">
    <property type="protein sequence ID" value="KGQ18148.1"/>
    <property type="molecule type" value="Genomic_DNA"/>
</dbReference>
<protein>
    <submittedName>
        <fullName evidence="2">DUF2884 domain containing protein</fullName>
    </submittedName>
</protein>
<dbReference type="PATRIC" id="fig|1300345.3.peg.2573"/>
<dbReference type="InterPro" id="IPR021307">
    <property type="entry name" value="DUF2884"/>
</dbReference>
<evidence type="ECO:0000256" key="1">
    <source>
        <dbReference type="SAM" id="SignalP"/>
    </source>
</evidence>
<feature type="chain" id="PRO_5002007159" evidence="1">
    <location>
        <begin position="26"/>
        <end position="254"/>
    </location>
</feature>
<dbReference type="Proteomes" id="UP000030518">
    <property type="component" value="Unassembled WGS sequence"/>
</dbReference>
<keyword evidence="1" id="KW-0732">Signal</keyword>